<comment type="caution">
    <text evidence="1">The sequence shown here is derived from an EMBL/GenBank/DDBJ whole genome shotgun (WGS) entry which is preliminary data.</text>
</comment>
<dbReference type="AlphaFoldDB" id="A0A849AEZ8"/>
<proteinExistence type="predicted"/>
<organism evidence="1 2">
    <name type="scientific">Nakamurella aerolata</name>
    <dbReference type="NCBI Taxonomy" id="1656892"/>
    <lineage>
        <taxon>Bacteria</taxon>
        <taxon>Bacillati</taxon>
        <taxon>Actinomycetota</taxon>
        <taxon>Actinomycetes</taxon>
        <taxon>Nakamurellales</taxon>
        <taxon>Nakamurellaceae</taxon>
        <taxon>Nakamurella</taxon>
    </lineage>
</organism>
<evidence type="ECO:0000313" key="2">
    <source>
        <dbReference type="Proteomes" id="UP000562984"/>
    </source>
</evidence>
<name>A0A849AEZ8_9ACTN</name>
<sequence>MSGKVRKTLTLDPEVVDAFGQDAAALSATVNGILREELDRRQRRAALRRYVDALAEEFGEPDPTDVERFRRALTDSP</sequence>
<reference evidence="1 2" key="1">
    <citation type="submission" date="2020-05" db="EMBL/GenBank/DDBJ databases">
        <title>Nakamurella sp. DB0629 isolated from air conditioner.</title>
        <authorList>
            <person name="Kim D.H."/>
            <person name="Kim D.-U."/>
        </authorList>
    </citation>
    <scope>NUCLEOTIDE SEQUENCE [LARGE SCALE GENOMIC DNA]</scope>
    <source>
        <strain evidence="1 2">DB0629</strain>
    </source>
</reference>
<dbReference type="Proteomes" id="UP000562984">
    <property type="component" value="Unassembled WGS sequence"/>
</dbReference>
<dbReference type="RefSeq" id="WP_171199115.1">
    <property type="nucleotide sequence ID" value="NZ_JABEND010000003.1"/>
</dbReference>
<gene>
    <name evidence="1" type="ORF">HKD39_06805</name>
</gene>
<dbReference type="EMBL" id="JABEND010000003">
    <property type="protein sequence ID" value="NNG35422.1"/>
    <property type="molecule type" value="Genomic_DNA"/>
</dbReference>
<evidence type="ECO:0000313" key="1">
    <source>
        <dbReference type="EMBL" id="NNG35422.1"/>
    </source>
</evidence>
<keyword evidence="2" id="KW-1185">Reference proteome</keyword>
<accession>A0A849AEZ8</accession>
<protein>
    <submittedName>
        <fullName evidence="1">Uncharacterized protein</fullName>
    </submittedName>
</protein>